<dbReference type="GO" id="GO:0005975">
    <property type="term" value="P:carbohydrate metabolic process"/>
    <property type="evidence" value="ECO:0007669"/>
    <property type="project" value="InterPro"/>
</dbReference>
<evidence type="ECO:0000256" key="5">
    <source>
        <dbReference type="ARBA" id="ARBA00022840"/>
    </source>
</evidence>
<evidence type="ECO:0000256" key="1">
    <source>
        <dbReference type="ARBA" id="ARBA00010688"/>
    </source>
</evidence>
<dbReference type="Gene3D" id="3.40.1190.20">
    <property type="match status" value="1"/>
</dbReference>
<dbReference type="RefSeq" id="WP_240096114.1">
    <property type="nucleotide sequence ID" value="NZ_JAJSON010000009.1"/>
</dbReference>
<evidence type="ECO:0000313" key="9">
    <source>
        <dbReference type="Proteomes" id="UP001139344"/>
    </source>
</evidence>
<keyword evidence="3" id="KW-0547">Nucleotide-binding</keyword>
<dbReference type="PIRSF" id="PIRSF000535">
    <property type="entry name" value="1PFK/6PFK/LacC"/>
    <property type="match status" value="1"/>
</dbReference>
<dbReference type="Proteomes" id="UP001139344">
    <property type="component" value="Unassembled WGS sequence"/>
</dbReference>
<evidence type="ECO:0000313" key="8">
    <source>
        <dbReference type="EMBL" id="MCG9970630.1"/>
    </source>
</evidence>
<dbReference type="InterPro" id="IPR017583">
    <property type="entry name" value="Tagatose/fructose_Pkinase"/>
</dbReference>
<protein>
    <submittedName>
        <fullName evidence="8">PfkB family carbohydrate kinase</fullName>
    </submittedName>
</protein>
<evidence type="ECO:0000256" key="3">
    <source>
        <dbReference type="ARBA" id="ARBA00022741"/>
    </source>
</evidence>
<feature type="domain" description="Carbohydrate kinase PfkB" evidence="7">
    <location>
        <begin position="11"/>
        <end position="279"/>
    </location>
</feature>
<reference evidence="8" key="1">
    <citation type="submission" date="2021-12" db="EMBL/GenBank/DDBJ databases">
        <title>Description of Gramella crocea sp. nov., a new bacterium isolated from activated sludge.</title>
        <authorList>
            <person name="Zhang X."/>
        </authorList>
    </citation>
    <scope>NUCLEOTIDE SEQUENCE</scope>
    <source>
        <strain evidence="8">YB25</strain>
    </source>
</reference>
<evidence type="ECO:0000259" key="7">
    <source>
        <dbReference type="Pfam" id="PF00294"/>
    </source>
</evidence>
<dbReference type="GO" id="GO:0016301">
    <property type="term" value="F:kinase activity"/>
    <property type="evidence" value="ECO:0007669"/>
    <property type="project" value="UniProtKB-KW"/>
</dbReference>
<keyword evidence="4 8" id="KW-0418">Kinase</keyword>
<keyword evidence="2 6" id="KW-0808">Transferase</keyword>
<dbReference type="PANTHER" id="PTHR46566">
    <property type="entry name" value="1-PHOSPHOFRUCTOKINASE-RELATED"/>
    <property type="match status" value="1"/>
</dbReference>
<comment type="caution">
    <text evidence="8">The sequence shown here is derived from an EMBL/GenBank/DDBJ whole genome shotgun (WGS) entry which is preliminary data.</text>
</comment>
<dbReference type="InterPro" id="IPR029056">
    <property type="entry name" value="Ribokinase-like"/>
</dbReference>
<dbReference type="GO" id="GO:0016773">
    <property type="term" value="F:phosphotransferase activity, alcohol group as acceptor"/>
    <property type="evidence" value="ECO:0007669"/>
    <property type="project" value="InterPro"/>
</dbReference>
<dbReference type="InterPro" id="IPR002173">
    <property type="entry name" value="Carboh/pur_kinase_PfkB_CS"/>
</dbReference>
<dbReference type="SUPFAM" id="SSF53613">
    <property type="entry name" value="Ribokinase-like"/>
    <property type="match status" value="1"/>
</dbReference>
<organism evidence="8 9">
    <name type="scientific">Christiangramia crocea</name>
    <dbReference type="NCBI Taxonomy" id="2904124"/>
    <lineage>
        <taxon>Bacteria</taxon>
        <taxon>Pseudomonadati</taxon>
        <taxon>Bacteroidota</taxon>
        <taxon>Flavobacteriia</taxon>
        <taxon>Flavobacteriales</taxon>
        <taxon>Flavobacteriaceae</taxon>
        <taxon>Christiangramia</taxon>
    </lineage>
</organism>
<evidence type="ECO:0000256" key="4">
    <source>
        <dbReference type="ARBA" id="ARBA00022777"/>
    </source>
</evidence>
<dbReference type="InterPro" id="IPR011611">
    <property type="entry name" value="PfkB_dom"/>
</dbReference>
<dbReference type="Pfam" id="PF00294">
    <property type="entry name" value="PfkB"/>
    <property type="match status" value="1"/>
</dbReference>
<accession>A0A9X1UV59</accession>
<dbReference type="AlphaFoldDB" id="A0A9X1UV59"/>
<name>A0A9X1UV59_9FLAO</name>
<evidence type="ECO:0000256" key="2">
    <source>
        <dbReference type="ARBA" id="ARBA00022679"/>
    </source>
</evidence>
<sequence>MILSVCPNPSIDCYAWLDDFRPGRVNRIRRLIEYPGGKGVHVALAIKELGENVDLFGFWAGGAGDWIQKICSDKNIKISGISLEGNNRKCYTFRSTDQRFSNTEILEPGPEMKIEEWEQFKISFSKEINGASLISLSGSWPKNAPEDAYLQLNLLAQSKNKKVFLDCSGSQLEQVLSTSFFGLHLNEKEAMALCGSIEMKDLLKKLNNKVELVALTRGERGLLMSYKGKIYEANVAIDNVISTVGSGDCLTAGILWALQQEMDPKDIAAYGVACGAANCIHEELGMLKKEDVKKLFPKVKCKIINNDL</sequence>
<keyword evidence="9" id="KW-1185">Reference proteome</keyword>
<comment type="similarity">
    <text evidence="1">Belongs to the carbohydrate kinase PfkB family.</text>
</comment>
<dbReference type="GO" id="GO:0005524">
    <property type="term" value="F:ATP binding"/>
    <property type="evidence" value="ECO:0007669"/>
    <property type="project" value="UniProtKB-KW"/>
</dbReference>
<dbReference type="EMBL" id="JAJSON010000009">
    <property type="protein sequence ID" value="MCG9970630.1"/>
    <property type="molecule type" value="Genomic_DNA"/>
</dbReference>
<dbReference type="PROSITE" id="PS00584">
    <property type="entry name" value="PFKB_KINASES_2"/>
    <property type="match status" value="1"/>
</dbReference>
<dbReference type="PANTHER" id="PTHR46566:SF2">
    <property type="entry name" value="ATP-DEPENDENT 6-PHOSPHOFRUCTOKINASE ISOZYME 2"/>
    <property type="match status" value="1"/>
</dbReference>
<gene>
    <name evidence="8" type="ORF">LU635_03190</name>
</gene>
<proteinExistence type="inferred from homology"/>
<keyword evidence="5" id="KW-0067">ATP-binding</keyword>
<evidence type="ECO:0000256" key="6">
    <source>
        <dbReference type="PIRNR" id="PIRNR000535"/>
    </source>
</evidence>